<feature type="domain" description="TCP" evidence="7">
    <location>
        <begin position="46"/>
        <end position="104"/>
    </location>
</feature>
<evidence type="ECO:0000313" key="8">
    <source>
        <dbReference type="EMBL" id="KAL1538794.1"/>
    </source>
</evidence>
<feature type="compositionally biased region" description="Basic and acidic residues" evidence="6">
    <location>
        <begin position="1"/>
        <end position="20"/>
    </location>
</feature>
<evidence type="ECO:0000256" key="1">
    <source>
        <dbReference type="ARBA" id="ARBA00004123"/>
    </source>
</evidence>
<name>A0ABD1G6H5_SALDI</name>
<evidence type="ECO:0000259" key="7">
    <source>
        <dbReference type="PROSITE" id="PS51369"/>
    </source>
</evidence>
<gene>
    <name evidence="8" type="ORF">AAHA92_27497</name>
</gene>
<dbReference type="AlphaFoldDB" id="A0ABD1G6H5"/>
<proteinExistence type="predicted"/>
<dbReference type="EMBL" id="JBEAFC010000010">
    <property type="protein sequence ID" value="KAL1538794.1"/>
    <property type="molecule type" value="Genomic_DNA"/>
</dbReference>
<dbReference type="PANTHER" id="PTHR31072:SF147">
    <property type="entry name" value="TRANSCRIPTION FACTOR TCP13"/>
    <property type="match status" value="1"/>
</dbReference>
<dbReference type="Pfam" id="PF03634">
    <property type="entry name" value="TCP"/>
    <property type="match status" value="1"/>
</dbReference>
<protein>
    <submittedName>
        <fullName evidence="8">Transcription factor TCP17-like</fullName>
    </submittedName>
</protein>
<feature type="region of interest" description="Disordered" evidence="6">
    <location>
        <begin position="190"/>
        <end position="217"/>
    </location>
</feature>
<keyword evidence="9" id="KW-1185">Reference proteome</keyword>
<evidence type="ECO:0000256" key="2">
    <source>
        <dbReference type="ARBA" id="ARBA00023015"/>
    </source>
</evidence>
<organism evidence="8 9">
    <name type="scientific">Salvia divinorum</name>
    <name type="common">Maria pastora</name>
    <name type="synonym">Diviner's sage</name>
    <dbReference type="NCBI Taxonomy" id="28513"/>
    <lineage>
        <taxon>Eukaryota</taxon>
        <taxon>Viridiplantae</taxon>
        <taxon>Streptophyta</taxon>
        <taxon>Embryophyta</taxon>
        <taxon>Tracheophyta</taxon>
        <taxon>Spermatophyta</taxon>
        <taxon>Magnoliopsida</taxon>
        <taxon>eudicotyledons</taxon>
        <taxon>Gunneridae</taxon>
        <taxon>Pentapetalae</taxon>
        <taxon>asterids</taxon>
        <taxon>lamiids</taxon>
        <taxon>Lamiales</taxon>
        <taxon>Lamiaceae</taxon>
        <taxon>Nepetoideae</taxon>
        <taxon>Mentheae</taxon>
        <taxon>Salviinae</taxon>
        <taxon>Salvia</taxon>
        <taxon>Salvia subgen. Calosphace</taxon>
    </lineage>
</organism>
<accession>A0ABD1G6H5</accession>
<dbReference type="PROSITE" id="PS51369">
    <property type="entry name" value="TCP"/>
    <property type="match status" value="1"/>
</dbReference>
<dbReference type="GO" id="GO:0003677">
    <property type="term" value="F:DNA binding"/>
    <property type="evidence" value="ECO:0007669"/>
    <property type="project" value="UniProtKB-KW"/>
</dbReference>
<comment type="subcellular location">
    <subcellularLocation>
        <location evidence="1">Nucleus</location>
    </subcellularLocation>
</comment>
<dbReference type="InterPro" id="IPR005333">
    <property type="entry name" value="Transcription_factor_TCP"/>
</dbReference>
<keyword evidence="2" id="KW-0805">Transcription regulation</keyword>
<dbReference type="Proteomes" id="UP001567538">
    <property type="component" value="Unassembled WGS sequence"/>
</dbReference>
<feature type="region of interest" description="Disordered" evidence="6">
    <location>
        <begin position="119"/>
        <end position="168"/>
    </location>
</feature>
<dbReference type="InterPro" id="IPR017887">
    <property type="entry name" value="TF_TCP_subgr"/>
</dbReference>
<dbReference type="GO" id="GO:0005634">
    <property type="term" value="C:nucleus"/>
    <property type="evidence" value="ECO:0007669"/>
    <property type="project" value="UniProtKB-SubCell"/>
</dbReference>
<evidence type="ECO:0000256" key="4">
    <source>
        <dbReference type="ARBA" id="ARBA00023163"/>
    </source>
</evidence>
<evidence type="ECO:0000256" key="5">
    <source>
        <dbReference type="ARBA" id="ARBA00023242"/>
    </source>
</evidence>
<dbReference type="PANTHER" id="PTHR31072">
    <property type="entry name" value="TRANSCRIPTION FACTOR TCP4-RELATED"/>
    <property type="match status" value="1"/>
</dbReference>
<evidence type="ECO:0000313" key="9">
    <source>
        <dbReference type="Proteomes" id="UP001567538"/>
    </source>
</evidence>
<feature type="region of interest" description="Disordered" evidence="6">
    <location>
        <begin position="1"/>
        <end position="29"/>
    </location>
</feature>
<keyword evidence="4" id="KW-0804">Transcription</keyword>
<sequence>MNDERRKMASRETAKQESSEGLKVGPGASWRMKDPRIVRVSRALGGKDRHSKVCTVRGLRDRRVRLSVPTAIQLYDLQDRLGLNQPSKVVDWLLNAAKAEIDQLPPLQFPPPATFLHHLDQQQQQHKSKNVSSQTQERDDHWPTPPLTHHHSYVNPNPNPNPASLLINTTTTSTSSIPFNSFVRWDPSTLTLSHPPRSPNSSPPHHQSDDWHNFSPVAPLHHHHHQVLVYHQPYFQSQIAAANAEFDMKQLNNYQTSPTPDVDEPSTHFNMTTANLLPSQSNDGAR</sequence>
<keyword evidence="5" id="KW-0539">Nucleus</keyword>
<comment type="caution">
    <text evidence="8">The sequence shown here is derived from an EMBL/GenBank/DDBJ whole genome shotgun (WGS) entry which is preliminary data.</text>
</comment>
<evidence type="ECO:0000256" key="3">
    <source>
        <dbReference type="ARBA" id="ARBA00023125"/>
    </source>
</evidence>
<keyword evidence="3" id="KW-0238">DNA-binding</keyword>
<evidence type="ECO:0000256" key="6">
    <source>
        <dbReference type="SAM" id="MobiDB-lite"/>
    </source>
</evidence>
<reference evidence="8 9" key="1">
    <citation type="submission" date="2024-06" db="EMBL/GenBank/DDBJ databases">
        <title>A chromosome level genome sequence of Diviner's sage (Salvia divinorum).</title>
        <authorList>
            <person name="Ford S.A."/>
            <person name="Ro D.-K."/>
            <person name="Ness R.W."/>
            <person name="Phillips M.A."/>
        </authorList>
    </citation>
    <scope>NUCLEOTIDE SEQUENCE [LARGE SCALE GENOMIC DNA]</scope>
    <source>
        <strain evidence="8">SAF-2024a</strain>
        <tissue evidence="8">Leaf</tissue>
    </source>
</reference>